<sequence>MEPSSQPQPAIGDVAGGSQVYPSSACPPAATVAAAPGVAPAGSQPAAPFPANPAQLNAQNQLIYEQAQQCNQQLQQQQQSQLQQFLAERLSEIEQDTDFKNHTLPLARIKKIMRADEDVRMISAEAPVVFAKACEIFILELTMRSWMHTEENKRRTLQKNDLAAAITRTDVYDFLVDIFPMDETREEGIGLPRVGQPPLGAPADAYPNYYPQQLQQVPGAAMVYGGQQVPQGHPMYVWQDPQEQQQQGRHADAEQQSESG</sequence>
<comment type="similarity">
    <text evidence="6">Belongs to the NFYC/HAP5 subunit family.</text>
</comment>
<protein>
    <recommendedName>
        <fullName evidence="8">Core Histone H2A/H2B/H3 domain-containing protein</fullName>
    </recommendedName>
</protein>
<dbReference type="InterPro" id="IPR050568">
    <property type="entry name" value="Transcr_DNA_Rep_Reg"/>
</dbReference>
<dbReference type="InterPro" id="IPR007125">
    <property type="entry name" value="H2A/H2B/H3"/>
</dbReference>
<dbReference type="GO" id="GO:0000976">
    <property type="term" value="F:transcription cis-regulatory region binding"/>
    <property type="evidence" value="ECO:0007669"/>
    <property type="project" value="EnsemblPlants"/>
</dbReference>
<organism evidence="9 10">
    <name type="scientific">Hordeum vulgare subsp. vulgare</name>
    <name type="common">Domesticated barley</name>
    <dbReference type="NCBI Taxonomy" id="112509"/>
    <lineage>
        <taxon>Eukaryota</taxon>
        <taxon>Viridiplantae</taxon>
        <taxon>Streptophyta</taxon>
        <taxon>Embryophyta</taxon>
        <taxon>Tracheophyta</taxon>
        <taxon>Spermatophyta</taxon>
        <taxon>Magnoliopsida</taxon>
        <taxon>Liliopsida</taxon>
        <taxon>Poales</taxon>
        <taxon>Poaceae</taxon>
        <taxon>BOP clade</taxon>
        <taxon>Pooideae</taxon>
        <taxon>Triticodae</taxon>
        <taxon>Triticeae</taxon>
        <taxon>Hordeinae</taxon>
        <taxon>Hordeum</taxon>
    </lineage>
</organism>
<evidence type="ECO:0000256" key="7">
    <source>
        <dbReference type="SAM" id="MobiDB-lite"/>
    </source>
</evidence>
<feature type="region of interest" description="Disordered" evidence="7">
    <location>
        <begin position="233"/>
        <end position="260"/>
    </location>
</feature>
<gene>
    <name evidence="9" type="primary">LOC123411102</name>
</gene>
<dbReference type="OMA" id="YPRAATI"/>
<dbReference type="Gene3D" id="1.10.20.10">
    <property type="entry name" value="Histone, subunit A"/>
    <property type="match status" value="1"/>
</dbReference>
<reference evidence="9" key="3">
    <citation type="submission" date="2022-01" db="UniProtKB">
        <authorList>
            <consortium name="EnsemblPlants"/>
        </authorList>
    </citation>
    <scope>IDENTIFICATION</scope>
    <source>
        <strain evidence="9">subsp. vulgare</strain>
    </source>
</reference>
<dbReference type="RefSeq" id="XP_044959960.1">
    <property type="nucleotide sequence ID" value="XM_045104025.1"/>
</dbReference>
<dbReference type="GO" id="GO:0005737">
    <property type="term" value="C:cytoplasm"/>
    <property type="evidence" value="ECO:0007669"/>
    <property type="project" value="EnsemblPlants"/>
</dbReference>
<keyword evidence="4" id="KW-0804">Transcription</keyword>
<reference evidence="9" key="2">
    <citation type="submission" date="2020-10" db="EMBL/GenBank/DDBJ databases">
        <authorList>
            <person name="Scholz U."/>
            <person name="Mascher M."/>
            <person name="Fiebig A."/>
        </authorList>
    </citation>
    <scope>NUCLEOTIDE SEQUENCE [LARGE SCALE GENOMIC DNA]</scope>
    <source>
        <strain evidence="9">cv. Morex</strain>
    </source>
</reference>
<dbReference type="Gramene" id="HORVU.MOREX.r3.7HG0737720.1">
    <property type="protein sequence ID" value="HORVU.MOREX.r3.7HG0737720.1.CDS1"/>
    <property type="gene ID" value="HORVU.MOREX.r3.7HG0737720"/>
</dbReference>
<dbReference type="GO" id="GO:0046982">
    <property type="term" value="F:protein heterodimerization activity"/>
    <property type="evidence" value="ECO:0007669"/>
    <property type="project" value="InterPro"/>
</dbReference>
<dbReference type="FunFam" id="1.10.20.10:FF:000006">
    <property type="entry name" value="Nuclear transcription factor Y subunit gamma"/>
    <property type="match status" value="1"/>
</dbReference>
<evidence type="ECO:0000313" key="9">
    <source>
        <dbReference type="EnsemblPlants" id="HORVU.MOREX.r3.7HG0737720.1.CDS1"/>
    </source>
</evidence>
<feature type="compositionally biased region" description="Polar residues" evidence="7">
    <location>
        <begin position="241"/>
        <end position="260"/>
    </location>
</feature>
<dbReference type="GO" id="GO:0005634">
    <property type="term" value="C:nucleus"/>
    <property type="evidence" value="ECO:0000318"/>
    <property type="project" value="GO_Central"/>
</dbReference>
<dbReference type="Pfam" id="PF00125">
    <property type="entry name" value="Histone"/>
    <property type="match status" value="1"/>
</dbReference>
<feature type="region of interest" description="Disordered" evidence="7">
    <location>
        <begin position="1"/>
        <end position="29"/>
    </location>
</feature>
<feature type="domain" description="Core Histone H2A/H2B/H3" evidence="8">
    <location>
        <begin position="94"/>
        <end position="166"/>
    </location>
</feature>
<dbReference type="AlphaFoldDB" id="A0A8I6YGS4"/>
<dbReference type="PANTHER" id="PTHR10252:SF145">
    <property type="entry name" value="NUCLEAR TRANSCRIPTION FACTOR Y SUBUNIT C-4"/>
    <property type="match status" value="1"/>
</dbReference>
<evidence type="ECO:0000256" key="5">
    <source>
        <dbReference type="ARBA" id="ARBA00023242"/>
    </source>
</evidence>
<dbReference type="CDD" id="cd22908">
    <property type="entry name" value="HFD_NFYC-like"/>
    <property type="match status" value="1"/>
</dbReference>
<proteinExistence type="inferred from homology"/>
<evidence type="ECO:0000313" key="10">
    <source>
        <dbReference type="Proteomes" id="UP000011116"/>
    </source>
</evidence>
<comment type="subcellular location">
    <subcellularLocation>
        <location evidence="1">Nucleus</location>
    </subcellularLocation>
</comment>
<dbReference type="GO" id="GO:0006357">
    <property type="term" value="P:regulation of transcription by RNA polymerase II"/>
    <property type="evidence" value="ECO:0000318"/>
    <property type="project" value="GO_Central"/>
</dbReference>
<dbReference type="GeneID" id="123411102"/>
<dbReference type="Proteomes" id="UP000011116">
    <property type="component" value="Chromosome 7H"/>
</dbReference>
<keyword evidence="10" id="KW-1185">Reference proteome</keyword>
<evidence type="ECO:0000256" key="3">
    <source>
        <dbReference type="ARBA" id="ARBA00023125"/>
    </source>
</evidence>
<keyword evidence="2" id="KW-0805">Transcription regulation</keyword>
<reference evidence="10" key="1">
    <citation type="journal article" date="2012" name="Nature">
        <title>A physical, genetic and functional sequence assembly of the barley genome.</title>
        <authorList>
            <consortium name="The International Barley Genome Sequencing Consortium"/>
            <person name="Mayer K.F."/>
            <person name="Waugh R."/>
            <person name="Brown J.W."/>
            <person name="Schulman A."/>
            <person name="Langridge P."/>
            <person name="Platzer M."/>
            <person name="Fincher G.B."/>
            <person name="Muehlbauer G.J."/>
            <person name="Sato K."/>
            <person name="Close T.J."/>
            <person name="Wise R.P."/>
            <person name="Stein N."/>
        </authorList>
    </citation>
    <scope>NUCLEOTIDE SEQUENCE [LARGE SCALE GENOMIC DNA]</scope>
    <source>
        <strain evidence="10">cv. Morex</strain>
    </source>
</reference>
<keyword evidence="3" id="KW-0238">DNA-binding</keyword>
<evidence type="ECO:0000256" key="6">
    <source>
        <dbReference type="ARBA" id="ARBA00038129"/>
    </source>
</evidence>
<evidence type="ECO:0000259" key="8">
    <source>
        <dbReference type="Pfam" id="PF00125"/>
    </source>
</evidence>
<dbReference type="EnsemblPlants" id="HORVU.MOREX.r3.7HG0737720.1">
    <property type="protein sequence ID" value="HORVU.MOREX.r3.7HG0737720.1.CDS1"/>
    <property type="gene ID" value="HORVU.MOREX.r3.7HG0737720"/>
</dbReference>
<dbReference type="GO" id="GO:0000981">
    <property type="term" value="F:DNA-binding transcription factor activity, RNA polymerase II-specific"/>
    <property type="evidence" value="ECO:0000318"/>
    <property type="project" value="GO_Central"/>
</dbReference>
<dbReference type="PANTHER" id="PTHR10252">
    <property type="entry name" value="HISTONE-LIKE TRANSCRIPTION FACTOR CCAAT-RELATED"/>
    <property type="match status" value="1"/>
</dbReference>
<evidence type="ECO:0000256" key="1">
    <source>
        <dbReference type="ARBA" id="ARBA00004123"/>
    </source>
</evidence>
<evidence type="ECO:0000256" key="2">
    <source>
        <dbReference type="ARBA" id="ARBA00023015"/>
    </source>
</evidence>
<evidence type="ECO:0000256" key="4">
    <source>
        <dbReference type="ARBA" id="ARBA00023163"/>
    </source>
</evidence>
<keyword evidence="5" id="KW-0539">Nucleus</keyword>
<accession>A0A8I6YGS4</accession>
<dbReference type="InterPro" id="IPR009072">
    <property type="entry name" value="Histone-fold"/>
</dbReference>
<dbReference type="Gramene" id="HORVU.MOREX.r2.7HG0611830.1">
    <property type="protein sequence ID" value="HORVU.MOREX.r2.7HG0611830.1.CDS.1"/>
    <property type="gene ID" value="HORVU.MOREX.r2.7HG0611830"/>
</dbReference>
<dbReference type="GO" id="GO:0045893">
    <property type="term" value="P:positive regulation of DNA-templated transcription"/>
    <property type="evidence" value="ECO:0007669"/>
    <property type="project" value="EnsemblPlants"/>
</dbReference>
<dbReference type="SMR" id="A0A8I6YGS4"/>
<name>A0A8I6YGS4_HORVV</name>
<dbReference type="SUPFAM" id="SSF47113">
    <property type="entry name" value="Histone-fold"/>
    <property type="match status" value="1"/>
</dbReference>